<dbReference type="InterPro" id="IPR007627">
    <property type="entry name" value="RNA_pol_sigma70_r2"/>
</dbReference>
<dbReference type="InterPro" id="IPR039425">
    <property type="entry name" value="RNA_pol_sigma-70-like"/>
</dbReference>
<evidence type="ECO:0000313" key="8">
    <source>
        <dbReference type="Proteomes" id="UP000555103"/>
    </source>
</evidence>
<dbReference type="NCBIfam" id="TIGR02985">
    <property type="entry name" value="Sig70_bacteroi1"/>
    <property type="match status" value="1"/>
</dbReference>
<dbReference type="InterPro" id="IPR013324">
    <property type="entry name" value="RNA_pol_sigma_r3/r4-like"/>
</dbReference>
<dbReference type="AlphaFoldDB" id="A0A840CJS5"/>
<feature type="domain" description="RNA polymerase sigma factor 70 region 4 type 2" evidence="6">
    <location>
        <begin position="120"/>
        <end position="172"/>
    </location>
</feature>
<dbReference type="NCBIfam" id="TIGR02937">
    <property type="entry name" value="sigma70-ECF"/>
    <property type="match status" value="1"/>
</dbReference>
<dbReference type="Pfam" id="PF08281">
    <property type="entry name" value="Sigma70_r4_2"/>
    <property type="match status" value="1"/>
</dbReference>
<name>A0A840CJS5_9BACT</name>
<sequence length="199" mass="23433">MGEKELISQLKEGSEAAFDKIYDLYGARLYGYCMQYTKSREDSEEIMQDVFIKLWQNKEKIIQTDTLRSLIFKIAKFQLINKYKSNLNSFSFETYVDFYNEKKLSIDNTHHAIEYDDFCRLLENALKALPETQRKVIEYSKLKQYSNQEIADKLQLKEQTIKNQLSIGLKALQQELQKHLPWTIVLLIVKNILSIGTDL</sequence>
<dbReference type="GO" id="GO:0006352">
    <property type="term" value="P:DNA-templated transcription initiation"/>
    <property type="evidence" value="ECO:0007669"/>
    <property type="project" value="InterPro"/>
</dbReference>
<dbReference type="Gene3D" id="1.10.1740.10">
    <property type="match status" value="1"/>
</dbReference>
<dbReference type="InterPro" id="IPR013249">
    <property type="entry name" value="RNA_pol_sigma70_r4_t2"/>
</dbReference>
<evidence type="ECO:0000256" key="3">
    <source>
        <dbReference type="ARBA" id="ARBA00023082"/>
    </source>
</evidence>
<protein>
    <submittedName>
        <fullName evidence="7">RNA polymerase sigma-70 factor (ECF subfamily)</fullName>
    </submittedName>
</protein>
<dbReference type="RefSeq" id="WP_183307211.1">
    <property type="nucleotide sequence ID" value="NZ_JACIEP010000007.1"/>
</dbReference>
<dbReference type="EMBL" id="JACIEP010000007">
    <property type="protein sequence ID" value="MBB4036307.1"/>
    <property type="molecule type" value="Genomic_DNA"/>
</dbReference>
<evidence type="ECO:0000256" key="4">
    <source>
        <dbReference type="ARBA" id="ARBA00023163"/>
    </source>
</evidence>
<dbReference type="GO" id="GO:0016987">
    <property type="term" value="F:sigma factor activity"/>
    <property type="evidence" value="ECO:0007669"/>
    <property type="project" value="UniProtKB-KW"/>
</dbReference>
<evidence type="ECO:0000256" key="1">
    <source>
        <dbReference type="ARBA" id="ARBA00010641"/>
    </source>
</evidence>
<gene>
    <name evidence="7" type="ORF">GGR21_002209</name>
</gene>
<keyword evidence="2" id="KW-0805">Transcription regulation</keyword>
<dbReference type="PANTHER" id="PTHR43133:SF46">
    <property type="entry name" value="RNA POLYMERASE SIGMA-70 FACTOR ECF SUBFAMILY"/>
    <property type="match status" value="1"/>
</dbReference>
<dbReference type="GO" id="GO:0003677">
    <property type="term" value="F:DNA binding"/>
    <property type="evidence" value="ECO:0007669"/>
    <property type="project" value="InterPro"/>
</dbReference>
<dbReference type="SUPFAM" id="SSF88946">
    <property type="entry name" value="Sigma2 domain of RNA polymerase sigma factors"/>
    <property type="match status" value="1"/>
</dbReference>
<dbReference type="InterPro" id="IPR036388">
    <property type="entry name" value="WH-like_DNA-bd_sf"/>
</dbReference>
<keyword evidence="4" id="KW-0804">Transcription</keyword>
<keyword evidence="8" id="KW-1185">Reference proteome</keyword>
<evidence type="ECO:0000313" key="7">
    <source>
        <dbReference type="EMBL" id="MBB4036307.1"/>
    </source>
</evidence>
<dbReference type="InterPro" id="IPR014284">
    <property type="entry name" value="RNA_pol_sigma-70_dom"/>
</dbReference>
<dbReference type="Gene3D" id="1.10.10.10">
    <property type="entry name" value="Winged helix-like DNA-binding domain superfamily/Winged helix DNA-binding domain"/>
    <property type="match status" value="1"/>
</dbReference>
<feature type="domain" description="RNA polymerase sigma-70 region 2" evidence="5">
    <location>
        <begin position="22"/>
        <end position="85"/>
    </location>
</feature>
<evidence type="ECO:0000259" key="5">
    <source>
        <dbReference type="Pfam" id="PF04542"/>
    </source>
</evidence>
<evidence type="ECO:0000256" key="2">
    <source>
        <dbReference type="ARBA" id="ARBA00023015"/>
    </source>
</evidence>
<proteinExistence type="inferred from homology"/>
<evidence type="ECO:0000259" key="6">
    <source>
        <dbReference type="Pfam" id="PF08281"/>
    </source>
</evidence>
<comment type="caution">
    <text evidence="7">The sequence shown here is derived from an EMBL/GenBank/DDBJ whole genome shotgun (WGS) entry which is preliminary data.</text>
</comment>
<accession>A0A840CJS5</accession>
<reference evidence="7 8" key="1">
    <citation type="submission" date="2020-08" db="EMBL/GenBank/DDBJ databases">
        <title>Genomic Encyclopedia of Type Strains, Phase IV (KMG-IV): sequencing the most valuable type-strain genomes for metagenomic binning, comparative biology and taxonomic classification.</title>
        <authorList>
            <person name="Goeker M."/>
        </authorList>
    </citation>
    <scope>NUCLEOTIDE SEQUENCE [LARGE SCALE GENOMIC DNA]</scope>
    <source>
        <strain evidence="7 8">DSM 104969</strain>
    </source>
</reference>
<dbReference type="InterPro" id="IPR013325">
    <property type="entry name" value="RNA_pol_sigma_r2"/>
</dbReference>
<dbReference type="PANTHER" id="PTHR43133">
    <property type="entry name" value="RNA POLYMERASE ECF-TYPE SIGMA FACTO"/>
    <property type="match status" value="1"/>
</dbReference>
<keyword evidence="3" id="KW-0731">Sigma factor</keyword>
<dbReference type="InterPro" id="IPR014327">
    <property type="entry name" value="RNA_pol_sigma70_bacteroid"/>
</dbReference>
<comment type="similarity">
    <text evidence="1">Belongs to the sigma-70 factor family. ECF subfamily.</text>
</comment>
<dbReference type="SUPFAM" id="SSF88659">
    <property type="entry name" value="Sigma3 and sigma4 domains of RNA polymerase sigma factors"/>
    <property type="match status" value="1"/>
</dbReference>
<dbReference type="Pfam" id="PF04542">
    <property type="entry name" value="Sigma70_r2"/>
    <property type="match status" value="1"/>
</dbReference>
<dbReference type="Proteomes" id="UP000555103">
    <property type="component" value="Unassembled WGS sequence"/>
</dbReference>
<organism evidence="7 8">
    <name type="scientific">Dysgonomonas hofstadii</name>
    <dbReference type="NCBI Taxonomy" id="637886"/>
    <lineage>
        <taxon>Bacteria</taxon>
        <taxon>Pseudomonadati</taxon>
        <taxon>Bacteroidota</taxon>
        <taxon>Bacteroidia</taxon>
        <taxon>Bacteroidales</taxon>
        <taxon>Dysgonomonadaceae</taxon>
        <taxon>Dysgonomonas</taxon>
    </lineage>
</organism>